<dbReference type="InterPro" id="IPR032710">
    <property type="entry name" value="NTF2-like_dom_sf"/>
</dbReference>
<keyword evidence="3" id="KW-1185">Reference proteome</keyword>
<name>A0A0N9I417_9PSEU</name>
<gene>
    <name evidence="2" type="ORF">AOZ06_29045</name>
</gene>
<evidence type="ECO:0000259" key="1">
    <source>
        <dbReference type="Pfam" id="PF12680"/>
    </source>
</evidence>
<dbReference type="RefSeq" id="WP_054292303.1">
    <property type="nucleotide sequence ID" value="NZ_CP012752.1"/>
</dbReference>
<evidence type="ECO:0000313" key="2">
    <source>
        <dbReference type="EMBL" id="ALG10400.1"/>
    </source>
</evidence>
<dbReference type="InterPro" id="IPR009959">
    <property type="entry name" value="Cyclase_SnoaL-like"/>
</dbReference>
<dbReference type="PANTHER" id="PTHR38436:SF1">
    <property type="entry name" value="ESTER CYCLASE"/>
    <property type="match status" value="1"/>
</dbReference>
<dbReference type="OrthoDB" id="129343at2"/>
<organism evidence="2 3">
    <name type="scientific">Kibdelosporangium phytohabitans</name>
    <dbReference type="NCBI Taxonomy" id="860235"/>
    <lineage>
        <taxon>Bacteria</taxon>
        <taxon>Bacillati</taxon>
        <taxon>Actinomycetota</taxon>
        <taxon>Actinomycetes</taxon>
        <taxon>Pseudonocardiales</taxon>
        <taxon>Pseudonocardiaceae</taxon>
        <taxon>Kibdelosporangium</taxon>
    </lineage>
</organism>
<protein>
    <recommendedName>
        <fullName evidence="1">SnoaL-like domain-containing protein</fullName>
    </recommendedName>
</protein>
<evidence type="ECO:0000313" key="3">
    <source>
        <dbReference type="Proteomes" id="UP000063699"/>
    </source>
</evidence>
<dbReference type="EMBL" id="CP012752">
    <property type="protein sequence ID" value="ALG10400.1"/>
    <property type="molecule type" value="Genomic_DNA"/>
</dbReference>
<accession>A0A0N9I417</accession>
<dbReference type="GO" id="GO:0030638">
    <property type="term" value="P:polyketide metabolic process"/>
    <property type="evidence" value="ECO:0007669"/>
    <property type="project" value="InterPro"/>
</dbReference>
<dbReference type="InterPro" id="IPR037401">
    <property type="entry name" value="SnoaL-like"/>
</dbReference>
<dbReference type="Pfam" id="PF12680">
    <property type="entry name" value="SnoaL_2"/>
    <property type="match status" value="1"/>
</dbReference>
<dbReference type="STRING" id="860235.AOZ06_29045"/>
<dbReference type="PANTHER" id="PTHR38436">
    <property type="entry name" value="POLYKETIDE CYCLASE SNOAL-LIKE DOMAIN"/>
    <property type="match status" value="1"/>
</dbReference>
<dbReference type="Proteomes" id="UP000063699">
    <property type="component" value="Chromosome"/>
</dbReference>
<dbReference type="Gene3D" id="3.10.450.50">
    <property type="match status" value="1"/>
</dbReference>
<proteinExistence type="predicted"/>
<sequence>MAMSDVEQNKRTVLAFVDMAFNAHKPREAADRYIGAEYVQHDPHVADGPDGFVTSLSGYLERFPEISFDSRRVVAEGDLVVVHGLLKSSPEDRQGTVCMDIFRVAEGKIVEHWDVMQQVPEASVHSNAMV</sequence>
<dbReference type="SUPFAM" id="SSF54427">
    <property type="entry name" value="NTF2-like"/>
    <property type="match status" value="1"/>
</dbReference>
<feature type="domain" description="SnoaL-like" evidence="1">
    <location>
        <begin position="13"/>
        <end position="112"/>
    </location>
</feature>
<dbReference type="AlphaFoldDB" id="A0A0N9I417"/>
<dbReference type="KEGG" id="kphy:AOZ06_29045"/>
<reference evidence="2 3" key="1">
    <citation type="submission" date="2015-07" db="EMBL/GenBank/DDBJ databases">
        <title>Genome sequencing of Kibdelosporangium phytohabitans.</title>
        <authorList>
            <person name="Qin S."/>
            <person name="Xing K."/>
        </authorList>
    </citation>
    <scope>NUCLEOTIDE SEQUENCE [LARGE SCALE GENOMIC DNA]</scope>
    <source>
        <strain evidence="2 3">KLBMP1111</strain>
    </source>
</reference>